<dbReference type="PROSITE" id="PS00687">
    <property type="entry name" value="ALDEHYDE_DEHYDR_GLU"/>
    <property type="match status" value="1"/>
</dbReference>
<dbReference type="GO" id="GO:0005737">
    <property type="term" value="C:cytoplasm"/>
    <property type="evidence" value="ECO:0007669"/>
    <property type="project" value="TreeGrafter"/>
</dbReference>
<feature type="transmembrane region" description="Helical" evidence="8">
    <location>
        <begin position="473"/>
        <end position="491"/>
    </location>
</feature>
<evidence type="ECO:0000256" key="1">
    <source>
        <dbReference type="ARBA" id="ARBA00009986"/>
    </source>
</evidence>
<dbReference type="STRING" id="7574.A0A1S3JAQ5"/>
<proteinExistence type="inferred from homology"/>
<keyword evidence="2 4" id="KW-0560">Oxidoreductase</keyword>
<dbReference type="OrthoDB" id="440325at2759"/>
<evidence type="ECO:0000259" key="9">
    <source>
        <dbReference type="Pfam" id="PF00171"/>
    </source>
</evidence>
<dbReference type="InterPro" id="IPR016161">
    <property type="entry name" value="Ald_DH/histidinol_DH"/>
</dbReference>
<feature type="domain" description="Aldehyde dehydrogenase" evidence="9">
    <location>
        <begin position="8"/>
        <end position="428"/>
    </location>
</feature>
<accession>A0A1S3JAQ5</accession>
<dbReference type="Gene3D" id="3.40.605.10">
    <property type="entry name" value="Aldehyde Dehydrogenase, Chain A, domain 1"/>
    <property type="match status" value="1"/>
</dbReference>
<name>A0A1S3JAQ5_LINAN</name>
<evidence type="ECO:0000256" key="6">
    <source>
        <dbReference type="PROSITE-ProRule" id="PRU10007"/>
    </source>
</evidence>
<feature type="active site" evidence="5 6">
    <location>
        <position position="212"/>
    </location>
</feature>
<dbReference type="KEGG" id="lak:106171245"/>
<feature type="active site" evidence="5">
    <location>
        <position position="246"/>
    </location>
</feature>
<keyword evidence="8" id="KW-0472">Membrane</keyword>
<evidence type="ECO:0000313" key="11">
    <source>
        <dbReference type="RefSeq" id="XP_013406964.1"/>
    </source>
</evidence>
<evidence type="ECO:0000256" key="7">
    <source>
        <dbReference type="RuleBase" id="RU003345"/>
    </source>
</evidence>
<keyword evidence="3" id="KW-0520">NAD</keyword>
<protein>
    <recommendedName>
        <fullName evidence="4">Aldehyde dehydrogenase</fullName>
    </recommendedName>
</protein>
<dbReference type="GO" id="GO:0004029">
    <property type="term" value="F:aldehyde dehydrogenase (NAD+) activity"/>
    <property type="evidence" value="ECO:0007669"/>
    <property type="project" value="TreeGrafter"/>
</dbReference>
<dbReference type="PIRSF" id="PIRSF036492">
    <property type="entry name" value="ALDH"/>
    <property type="match status" value="1"/>
</dbReference>
<dbReference type="SUPFAM" id="SSF53720">
    <property type="entry name" value="ALDH-like"/>
    <property type="match status" value="1"/>
</dbReference>
<evidence type="ECO:0000256" key="5">
    <source>
        <dbReference type="PIRSR" id="PIRSR036492-1"/>
    </source>
</evidence>
<dbReference type="FunCoup" id="A0A1S3JAQ5">
    <property type="interactions" value="714"/>
</dbReference>
<reference evidence="11" key="1">
    <citation type="submission" date="2025-08" db="UniProtKB">
        <authorList>
            <consortium name="RefSeq"/>
        </authorList>
    </citation>
    <scope>IDENTIFICATION</scope>
    <source>
        <tissue evidence="11">Gonads</tissue>
    </source>
</reference>
<dbReference type="InterPro" id="IPR016162">
    <property type="entry name" value="Ald_DH_N"/>
</dbReference>
<dbReference type="FunFam" id="3.40.605.10:FF:000004">
    <property type="entry name" value="Aldehyde dehydrogenase"/>
    <property type="match status" value="1"/>
</dbReference>
<evidence type="ECO:0000256" key="2">
    <source>
        <dbReference type="ARBA" id="ARBA00023002"/>
    </source>
</evidence>
<dbReference type="GO" id="GO:0006081">
    <property type="term" value="P:aldehyde metabolic process"/>
    <property type="evidence" value="ECO:0007669"/>
    <property type="project" value="InterPro"/>
</dbReference>
<dbReference type="InterPro" id="IPR029510">
    <property type="entry name" value="Ald_DH_CS_GLU"/>
</dbReference>
<dbReference type="GeneID" id="106171245"/>
<dbReference type="InterPro" id="IPR016163">
    <property type="entry name" value="Ald_DH_C"/>
</dbReference>
<dbReference type="PANTHER" id="PTHR43570:SF16">
    <property type="entry name" value="ALDEHYDE DEHYDROGENASE TYPE III, ISOFORM Q"/>
    <property type="match status" value="1"/>
</dbReference>
<evidence type="ECO:0000256" key="3">
    <source>
        <dbReference type="ARBA" id="ARBA00023027"/>
    </source>
</evidence>
<dbReference type="Proteomes" id="UP000085678">
    <property type="component" value="Unplaced"/>
</dbReference>
<dbReference type="PROSITE" id="PS00070">
    <property type="entry name" value="ALDEHYDE_DEHYDR_CYS"/>
    <property type="match status" value="1"/>
</dbReference>
<dbReference type="Pfam" id="PF00171">
    <property type="entry name" value="Aldedh"/>
    <property type="match status" value="1"/>
</dbReference>
<keyword evidence="8" id="KW-1133">Transmembrane helix</keyword>
<dbReference type="FunFam" id="3.40.309.10:FF:000003">
    <property type="entry name" value="Aldehyde dehydrogenase"/>
    <property type="match status" value="1"/>
</dbReference>
<dbReference type="RefSeq" id="XP_013406964.1">
    <property type="nucleotide sequence ID" value="XM_013551510.1"/>
</dbReference>
<dbReference type="InParanoid" id="A0A1S3JAQ5"/>
<organism evidence="10 11">
    <name type="scientific">Lingula anatina</name>
    <name type="common">Brachiopod</name>
    <name type="synonym">Lingula unguis</name>
    <dbReference type="NCBI Taxonomy" id="7574"/>
    <lineage>
        <taxon>Eukaryota</taxon>
        <taxon>Metazoa</taxon>
        <taxon>Spiralia</taxon>
        <taxon>Lophotrochozoa</taxon>
        <taxon>Brachiopoda</taxon>
        <taxon>Linguliformea</taxon>
        <taxon>Lingulata</taxon>
        <taxon>Lingulida</taxon>
        <taxon>Linguloidea</taxon>
        <taxon>Lingulidae</taxon>
        <taxon>Lingula</taxon>
    </lineage>
</organism>
<evidence type="ECO:0000256" key="4">
    <source>
        <dbReference type="PIRNR" id="PIRNR036492"/>
    </source>
</evidence>
<dbReference type="PANTHER" id="PTHR43570">
    <property type="entry name" value="ALDEHYDE DEHYDROGENASE"/>
    <property type="match status" value="1"/>
</dbReference>
<evidence type="ECO:0000256" key="8">
    <source>
        <dbReference type="SAM" id="Phobius"/>
    </source>
</evidence>
<comment type="similarity">
    <text evidence="1 4 7">Belongs to the aldehyde dehydrogenase family.</text>
</comment>
<keyword evidence="8" id="KW-0812">Transmembrane</keyword>
<dbReference type="Gene3D" id="3.40.309.10">
    <property type="entry name" value="Aldehyde Dehydrogenase, Chain A, domain 2"/>
    <property type="match status" value="1"/>
</dbReference>
<evidence type="ECO:0000313" key="10">
    <source>
        <dbReference type="Proteomes" id="UP000085678"/>
    </source>
</evidence>
<keyword evidence="10" id="KW-1185">Reference proteome</keyword>
<gene>
    <name evidence="11" type="primary">LOC106171245</name>
</gene>
<sequence>MATPNYSTLVASVRKTFNSGKTKSVEWRRKQIQNVIQLIEDKKDEICQVVKKDMRKSEFEAILNEVTLTKNEGYYALNNLDSWVKPEKVKKDLLNMSNDCFIKREPYGVVLIVSPWNYPVQLALAPLIGALAAGNCVIIKPSEMTEATAEFLERTIPQYLDQDCIKVVTGGVPEISSLLKERFDYIFYTGNTMVGKIMMKAAAENLTPVTLELGGKSPVYIDSNCDFDVAAKRILWGKFVNAGQSCIAPDYILCTEEVQARFLDSMKRAIQQFFEEKNPKQSDYYCRIVNIRHFHRLKKMLNGAQIALGGATDEQDLFIEPTVLVDVKPGDAVMQEEIFGPILPIITVNGVEEALEMINEGEKPLALYVFSHDKKLAKRILDCTSSGSACINDVMVQFGLNTLPFGGVGHSGMGGYHGKHSFETFSHRRSCLMKALNMESVNGLRYPPYTERKKNFINWVIGGKGKKSSGPPFIPFLILGVLLAVVFKFGLHTQVMTCFEK</sequence>
<dbReference type="InterPro" id="IPR012394">
    <property type="entry name" value="Aldehyde_DH_NAD(P)"/>
</dbReference>
<dbReference type="InterPro" id="IPR015590">
    <property type="entry name" value="Aldehyde_DH_dom"/>
</dbReference>
<dbReference type="AlphaFoldDB" id="A0A1S3JAQ5"/>
<dbReference type="InterPro" id="IPR016160">
    <property type="entry name" value="Ald_DH_CS_CYS"/>
</dbReference>